<evidence type="ECO:0000313" key="1">
    <source>
        <dbReference type="EMBL" id="KRQ02766.1"/>
    </source>
</evidence>
<comment type="caution">
    <text evidence="1">The sequence shown here is derived from an EMBL/GenBank/DDBJ whole genome shotgun (WGS) entry which is preliminary data.</text>
</comment>
<evidence type="ECO:0000313" key="2">
    <source>
        <dbReference type="Proteomes" id="UP000051380"/>
    </source>
</evidence>
<proteinExistence type="predicted"/>
<sequence length="111" mass="12956">MMTHKTNRERHMKHFMIRYAFKNGTTEEWHREIGRFIRAIDADAELKGRIGYRCLKHRDDGSYLHFASVADDAAQKTLQSRDFFKHYQEVTRKVAGGEISVTPVEVIDQTG</sequence>
<dbReference type="Proteomes" id="UP000051380">
    <property type="component" value="Unassembled WGS sequence"/>
</dbReference>
<gene>
    <name evidence="1" type="ORF">AOQ72_06720</name>
</gene>
<organism evidence="1 2">
    <name type="scientific">Bradyrhizobium yuanmingense</name>
    <dbReference type="NCBI Taxonomy" id="108015"/>
    <lineage>
        <taxon>Bacteria</taxon>
        <taxon>Pseudomonadati</taxon>
        <taxon>Pseudomonadota</taxon>
        <taxon>Alphaproteobacteria</taxon>
        <taxon>Hyphomicrobiales</taxon>
        <taxon>Nitrobacteraceae</taxon>
        <taxon>Bradyrhizobium</taxon>
    </lineage>
</organism>
<accession>A0A0R3D355</accession>
<reference evidence="1 2" key="1">
    <citation type="submission" date="2015-09" db="EMBL/GenBank/DDBJ databases">
        <title>Draft Genome Sequence of the Strain BR 3267 (Bradyrhizobium yuanmingense) recommended as inoculant for cowpea in Brazil.</title>
        <authorList>
            <person name="Simoes-Araujo J.L."/>
            <person name="Zilli J.E."/>
        </authorList>
    </citation>
    <scope>NUCLEOTIDE SEQUENCE [LARGE SCALE GENOMIC DNA]</scope>
    <source>
        <strain evidence="1 2">BR3267</strain>
    </source>
</reference>
<dbReference type="AlphaFoldDB" id="A0A0R3D355"/>
<evidence type="ECO:0008006" key="3">
    <source>
        <dbReference type="Google" id="ProtNLM"/>
    </source>
</evidence>
<protein>
    <recommendedName>
        <fullName evidence="3">ABM domain-containing protein</fullName>
    </recommendedName>
</protein>
<dbReference type="EMBL" id="LJYF01000002">
    <property type="protein sequence ID" value="KRQ02766.1"/>
    <property type="molecule type" value="Genomic_DNA"/>
</dbReference>
<name>A0A0R3D355_9BRAD</name>
<dbReference type="OrthoDB" id="8237353at2"/>